<evidence type="ECO:0000256" key="1">
    <source>
        <dbReference type="ARBA" id="ARBA00022574"/>
    </source>
</evidence>
<dbReference type="SMART" id="SM00564">
    <property type="entry name" value="PQQ"/>
    <property type="match status" value="6"/>
</dbReference>
<feature type="repeat" description="WD" evidence="3">
    <location>
        <begin position="495"/>
        <end position="536"/>
    </location>
</feature>
<keyword evidence="8" id="KW-1185">Reference proteome</keyword>
<dbReference type="PROSITE" id="PS50294">
    <property type="entry name" value="WD_REPEATS_REGION"/>
    <property type="match status" value="7"/>
</dbReference>
<dbReference type="InterPro" id="IPR001680">
    <property type="entry name" value="WD40_rpt"/>
</dbReference>
<dbReference type="PROSITE" id="PS00678">
    <property type="entry name" value="WD_REPEATS_1"/>
    <property type="match status" value="3"/>
</dbReference>
<dbReference type="Gene3D" id="1.10.510.10">
    <property type="entry name" value="Transferase(Phosphotransferase) domain 1"/>
    <property type="match status" value="1"/>
</dbReference>
<dbReference type="InterPro" id="IPR018391">
    <property type="entry name" value="PQQ_b-propeller_rpt"/>
</dbReference>
<keyword evidence="6" id="KW-0808">Transferase</keyword>
<name>A0A0C1N4Y1_9CYAN</name>
<dbReference type="PRINTS" id="PR00320">
    <property type="entry name" value="GPROTEINBRPT"/>
</dbReference>
<dbReference type="EMBL" id="JHEG02000059">
    <property type="protein sequence ID" value="KIE07496.1"/>
    <property type="molecule type" value="Genomic_DNA"/>
</dbReference>
<keyword evidence="1 3" id="KW-0853">WD repeat</keyword>
<dbReference type="InterPro" id="IPR015943">
    <property type="entry name" value="WD40/YVTN_repeat-like_dom_sf"/>
</dbReference>
<keyword evidence="4" id="KW-0812">Transmembrane</keyword>
<dbReference type="Pfam" id="PF25173">
    <property type="entry name" value="Beta-prop_WDR3_1st"/>
    <property type="match status" value="1"/>
</dbReference>
<organism evidence="7">
    <name type="scientific">Tolypothrix bouteillei VB521301</name>
    <dbReference type="NCBI Taxonomy" id="1479485"/>
    <lineage>
        <taxon>Bacteria</taxon>
        <taxon>Bacillati</taxon>
        <taxon>Cyanobacteriota</taxon>
        <taxon>Cyanophyceae</taxon>
        <taxon>Nostocales</taxon>
        <taxon>Tolypothrichaceae</taxon>
        <taxon>Tolypothrix</taxon>
    </lineage>
</organism>
<keyword evidence="2" id="KW-0677">Repeat</keyword>
<dbReference type="STRING" id="1479485.DA73_0241165"/>
<dbReference type="PROSITE" id="PS50082">
    <property type="entry name" value="WD_REPEATS_2"/>
    <property type="match status" value="7"/>
</dbReference>
<proteinExistence type="predicted"/>
<reference evidence="7" key="1">
    <citation type="journal article" date="2015" name="Genome Announc.">
        <title>Draft Genome Sequence of Tolypothrix boutellei Strain VB521301.</title>
        <authorList>
            <person name="Chandrababunaidu M.M."/>
            <person name="Singh D."/>
            <person name="Sen D."/>
            <person name="Bhan S."/>
            <person name="Das S."/>
            <person name="Gupta A."/>
            <person name="Adhikary S.P."/>
            <person name="Tripathy S."/>
        </authorList>
    </citation>
    <scope>NUCLEOTIDE SEQUENCE</scope>
    <source>
        <strain evidence="7">VB521301</strain>
    </source>
</reference>
<dbReference type="Gene3D" id="3.30.200.20">
    <property type="entry name" value="Phosphorylase Kinase, domain 1"/>
    <property type="match status" value="1"/>
</dbReference>
<dbReference type="SUPFAM" id="SSF56112">
    <property type="entry name" value="Protein kinase-like (PK-like)"/>
    <property type="match status" value="1"/>
</dbReference>
<gene>
    <name evidence="7" type="ORF">DA73_0241165</name>
    <name evidence="6" type="ORF">DA73_0400028800</name>
</gene>
<feature type="repeat" description="WD" evidence="3">
    <location>
        <begin position="411"/>
        <end position="452"/>
    </location>
</feature>
<evidence type="ECO:0000259" key="5">
    <source>
        <dbReference type="PROSITE" id="PS50011"/>
    </source>
</evidence>
<sequence length="653" mass="71971">MNGQLLGGRYQIIQVLAQGGFGQTYLANDAHRPGHPVCVVKQLRPTKQNPELMPKIQLWFKNEAEILEKLGLHDRIPQLLAYFEENKEFYLVQEYIAGHTLTHELILGHPWDSKRVTDLLTGILEILQFVHSYGVIHRDVKPSNLIRRQTDSKLVLIDFGTVKQIPPLDGQSVPNLTMAVGTPAYMPPEQVYGYPQLNSDIYAVGVIGIQAASGLSAQEVKTLIDPNSPYAGIKNWRDSSAISQELAEILEKMVESDRRLRYQTAEEVLKGLQKIDPPSQTLAIESRSPLFSNSTVSNVTKIESTPQEQFLTKWLPVGLGVIALAIATAAGLYFFLVPKSPLSKEDNPEPSQEQPTPSRKEGYTLARVVAAHDSFVWSVALSADGQTLASGSEDKTIKIWQAGTGKLLHTLKSHSENVRAVTLSADGQTLVSGSGDNTIKIWQTRTGQLLNTLRGHLQPVWSVTLSRDGQTLVSGSEDKTIKIWNVRTGELLKTLNGHKSAVFSLALTPDGLTLISSSQDKTIKIWNLQTGKLIRTLEDHTDAVRSVAISPDGQKFASGSWDKTIKVWDIATGKLLRTIPGHSDRVVAVAFGFDGTTLASASVDKTVKIWDLQTGNLYQTLSGHSDWVLSMTMSSWGHILVSGSRDRTMRIWK</sequence>
<dbReference type="PANTHER" id="PTHR19848:SF8">
    <property type="entry name" value="F-BOX AND WD REPEAT DOMAIN CONTAINING 7"/>
    <property type="match status" value="1"/>
</dbReference>
<feature type="repeat" description="WD" evidence="3">
    <location>
        <begin position="579"/>
        <end position="620"/>
    </location>
</feature>
<feature type="repeat" description="WD" evidence="3">
    <location>
        <begin position="537"/>
        <end position="578"/>
    </location>
</feature>
<dbReference type="InterPro" id="IPR036322">
    <property type="entry name" value="WD40_repeat_dom_sf"/>
</dbReference>
<dbReference type="SMART" id="SM00220">
    <property type="entry name" value="S_TKc"/>
    <property type="match status" value="1"/>
</dbReference>
<feature type="domain" description="Protein kinase" evidence="5">
    <location>
        <begin position="10"/>
        <end position="291"/>
    </location>
</feature>
<evidence type="ECO:0000313" key="7">
    <source>
        <dbReference type="EMBL" id="KIE07496.1"/>
    </source>
</evidence>
<accession>A0A0C1N4Y1</accession>
<dbReference type="Pfam" id="PF00069">
    <property type="entry name" value="Pkinase"/>
    <property type="match status" value="1"/>
</dbReference>
<evidence type="ECO:0000313" key="8">
    <source>
        <dbReference type="Proteomes" id="UP000029738"/>
    </source>
</evidence>
<evidence type="ECO:0000256" key="4">
    <source>
        <dbReference type="SAM" id="Phobius"/>
    </source>
</evidence>
<dbReference type="SMART" id="SM00320">
    <property type="entry name" value="WD40"/>
    <property type="match status" value="7"/>
</dbReference>
<evidence type="ECO:0000313" key="6">
    <source>
        <dbReference type="EMBL" id="KAF3889031.1"/>
    </source>
</evidence>
<dbReference type="InterPro" id="IPR011009">
    <property type="entry name" value="Kinase-like_dom_sf"/>
</dbReference>
<dbReference type="Pfam" id="PF00400">
    <property type="entry name" value="WD40"/>
    <property type="match status" value="2"/>
</dbReference>
<keyword evidence="4" id="KW-0472">Membrane</keyword>
<feature type="repeat" description="WD" evidence="3">
    <location>
        <begin position="453"/>
        <end position="494"/>
    </location>
</feature>
<feature type="repeat" description="WD" evidence="3">
    <location>
        <begin position="621"/>
        <end position="653"/>
    </location>
</feature>
<reference evidence="6" key="2">
    <citation type="submission" date="2019-11" db="EMBL/GenBank/DDBJ databases">
        <title>Improved Assembly of Tolypothrix boutellei genome.</title>
        <authorList>
            <person name="Sarangi A.N."/>
            <person name="Mukherjee M."/>
            <person name="Ghosh S."/>
            <person name="Singh D."/>
            <person name="Das A."/>
            <person name="Kant S."/>
            <person name="Prusty A."/>
            <person name="Tripathy S."/>
        </authorList>
    </citation>
    <scope>NUCLEOTIDE SEQUENCE</scope>
    <source>
        <strain evidence="6">VB521301</strain>
    </source>
</reference>
<feature type="transmembrane region" description="Helical" evidence="4">
    <location>
        <begin position="314"/>
        <end position="336"/>
    </location>
</feature>
<dbReference type="OrthoDB" id="447211at2"/>
<dbReference type="GO" id="GO:0004672">
    <property type="term" value="F:protein kinase activity"/>
    <property type="evidence" value="ECO:0007669"/>
    <property type="project" value="InterPro"/>
</dbReference>
<keyword evidence="4" id="KW-1133">Transmembrane helix</keyword>
<protein>
    <submittedName>
        <fullName evidence="6">Protein kinase</fullName>
    </submittedName>
</protein>
<dbReference type="Proteomes" id="UP000029738">
    <property type="component" value="Unassembled WGS sequence"/>
</dbReference>
<evidence type="ECO:0000256" key="3">
    <source>
        <dbReference type="PROSITE-ProRule" id="PRU00221"/>
    </source>
</evidence>
<comment type="caution">
    <text evidence="7">The sequence shown here is derived from an EMBL/GenBank/DDBJ whole genome shotgun (WGS) entry which is preliminary data.</text>
</comment>
<feature type="repeat" description="WD" evidence="3">
    <location>
        <begin position="369"/>
        <end position="410"/>
    </location>
</feature>
<dbReference type="CDD" id="cd14014">
    <property type="entry name" value="STKc_PknB_like"/>
    <property type="match status" value="1"/>
</dbReference>
<dbReference type="InterPro" id="IPR020472">
    <property type="entry name" value="WD40_PAC1"/>
</dbReference>
<keyword evidence="6" id="KW-0418">Kinase</keyword>
<dbReference type="PROSITE" id="PS50011">
    <property type="entry name" value="PROTEIN_KINASE_DOM"/>
    <property type="match status" value="1"/>
</dbReference>
<dbReference type="InterPro" id="IPR019775">
    <property type="entry name" value="WD40_repeat_CS"/>
</dbReference>
<dbReference type="Gene3D" id="2.130.10.10">
    <property type="entry name" value="YVTN repeat-like/Quinoprotein amine dehydrogenase"/>
    <property type="match status" value="3"/>
</dbReference>
<evidence type="ECO:0000256" key="2">
    <source>
        <dbReference type="ARBA" id="ARBA00022737"/>
    </source>
</evidence>
<dbReference type="InterPro" id="IPR000719">
    <property type="entry name" value="Prot_kinase_dom"/>
</dbReference>
<dbReference type="RefSeq" id="WP_038075931.1">
    <property type="nucleotide sequence ID" value="NZ_JHEG04000001.1"/>
</dbReference>
<dbReference type="CDD" id="cd00200">
    <property type="entry name" value="WD40"/>
    <property type="match status" value="1"/>
</dbReference>
<dbReference type="GO" id="GO:0005524">
    <property type="term" value="F:ATP binding"/>
    <property type="evidence" value="ECO:0007669"/>
    <property type="project" value="InterPro"/>
</dbReference>
<dbReference type="EMBL" id="JHEG04000001">
    <property type="protein sequence ID" value="KAF3889031.1"/>
    <property type="molecule type" value="Genomic_DNA"/>
</dbReference>
<dbReference type="PANTHER" id="PTHR19848">
    <property type="entry name" value="WD40 REPEAT PROTEIN"/>
    <property type="match status" value="1"/>
</dbReference>
<dbReference type="SUPFAM" id="SSF50978">
    <property type="entry name" value="WD40 repeat-like"/>
    <property type="match status" value="1"/>
</dbReference>
<dbReference type="AlphaFoldDB" id="A0A0C1N4Y1"/>